<sequence>MGFTTPCFIYKNTLKLQGKLKYLGYVEHPTMMNVDTSSQFLICNRGFFVGFPIGYQEEIDSAIDCGTNEELFLAIAALRDDTDKFQWFTDGCHWEKCPYEVVYINAWIYKCECSPHKATVEELINHFVL</sequence>
<protein>
    <submittedName>
        <fullName evidence="1">Uncharacterized protein</fullName>
    </submittedName>
</protein>
<evidence type="ECO:0000313" key="1">
    <source>
        <dbReference type="EMBL" id="DAF47630.1"/>
    </source>
</evidence>
<name>A0A8S5S9M2_9CAUD</name>
<accession>A0A8S5S9M2</accession>
<organism evidence="1">
    <name type="scientific">Myoviridae sp. ctByu2</name>
    <dbReference type="NCBI Taxonomy" id="2827668"/>
    <lineage>
        <taxon>Viruses</taxon>
        <taxon>Duplodnaviria</taxon>
        <taxon>Heunggongvirae</taxon>
        <taxon>Uroviricota</taxon>
        <taxon>Caudoviricetes</taxon>
    </lineage>
</organism>
<proteinExistence type="predicted"/>
<reference evidence="1" key="1">
    <citation type="journal article" date="2021" name="Proc. Natl. Acad. Sci. U.S.A.">
        <title>A Catalog of Tens of Thousands of Viruses from Human Metagenomes Reveals Hidden Associations with Chronic Diseases.</title>
        <authorList>
            <person name="Tisza M.J."/>
            <person name="Buck C.B."/>
        </authorList>
    </citation>
    <scope>NUCLEOTIDE SEQUENCE</scope>
    <source>
        <strain evidence="1">CtByu2</strain>
    </source>
</reference>
<dbReference type="EMBL" id="BK032557">
    <property type="protein sequence ID" value="DAF47630.1"/>
    <property type="molecule type" value="Genomic_DNA"/>
</dbReference>